<gene>
    <name evidence="2" type="ORF">LTR97_007393</name>
</gene>
<proteinExistence type="predicted"/>
<evidence type="ECO:0000313" key="3">
    <source>
        <dbReference type="Proteomes" id="UP001310594"/>
    </source>
</evidence>
<protein>
    <submittedName>
        <fullName evidence="2">Uncharacterized protein</fullName>
    </submittedName>
</protein>
<comment type="caution">
    <text evidence="2">The sequence shown here is derived from an EMBL/GenBank/DDBJ whole genome shotgun (WGS) entry which is preliminary data.</text>
</comment>
<accession>A0AAN7W327</accession>
<dbReference type="EMBL" id="JAVRQU010000011">
    <property type="protein sequence ID" value="KAK5697257.1"/>
    <property type="molecule type" value="Genomic_DNA"/>
</dbReference>
<reference evidence="2" key="1">
    <citation type="submission" date="2023-08" db="EMBL/GenBank/DDBJ databases">
        <title>Black Yeasts Isolated from many extreme environments.</title>
        <authorList>
            <person name="Coleine C."/>
            <person name="Stajich J.E."/>
            <person name="Selbmann L."/>
        </authorList>
    </citation>
    <scope>NUCLEOTIDE SEQUENCE</scope>
    <source>
        <strain evidence="2">CCFEE 5810</strain>
    </source>
</reference>
<evidence type="ECO:0000313" key="2">
    <source>
        <dbReference type="EMBL" id="KAK5697257.1"/>
    </source>
</evidence>
<feature type="region of interest" description="Disordered" evidence="1">
    <location>
        <begin position="114"/>
        <end position="193"/>
    </location>
</feature>
<name>A0AAN7W327_9PEZI</name>
<organism evidence="2 3">
    <name type="scientific">Elasticomyces elasticus</name>
    <dbReference type="NCBI Taxonomy" id="574655"/>
    <lineage>
        <taxon>Eukaryota</taxon>
        <taxon>Fungi</taxon>
        <taxon>Dikarya</taxon>
        <taxon>Ascomycota</taxon>
        <taxon>Pezizomycotina</taxon>
        <taxon>Dothideomycetes</taxon>
        <taxon>Dothideomycetidae</taxon>
        <taxon>Mycosphaerellales</taxon>
        <taxon>Teratosphaeriaceae</taxon>
        <taxon>Elasticomyces</taxon>
    </lineage>
</organism>
<dbReference type="Proteomes" id="UP001310594">
    <property type="component" value="Unassembled WGS sequence"/>
</dbReference>
<dbReference type="AlphaFoldDB" id="A0AAN7W327"/>
<evidence type="ECO:0000256" key="1">
    <source>
        <dbReference type="SAM" id="MobiDB-lite"/>
    </source>
</evidence>
<sequence length="193" mass="21327">MAQSIHYSTSATYNAYCKSWGYYFSGRPIGPYQHATILVGRPSRQLEVREFVRGDQISIGLKQQKLVKLVDPKTIFQPPAILEDKTKRWAVDELSLDAVLLQPPPPPAILNTGAMLPPPRPFSKSSGKQAEKRKRTATPEEMEIESEVEIVPAPKRSRGGGKTVPGVSDEEVARRLHAQMNARGRGGKQGVRA</sequence>